<evidence type="ECO:0000256" key="7">
    <source>
        <dbReference type="ARBA" id="ARBA00022598"/>
    </source>
</evidence>
<dbReference type="InterPro" id="IPR003721">
    <property type="entry name" value="Pantoate_ligase"/>
</dbReference>
<proteinExistence type="inferred from homology"/>
<comment type="function">
    <text evidence="13 15">Catalyzes the condensation of pantoate with beta-alanine in an ATP-dependent reaction via a pantoyl-adenylate intermediate.</text>
</comment>
<dbReference type="AlphaFoldDB" id="A0A7J5BNF6"/>
<comment type="subunit">
    <text evidence="15">Homodimer.</text>
</comment>
<keyword evidence="7 15" id="KW-0436">Ligase</keyword>
<dbReference type="Pfam" id="PF02569">
    <property type="entry name" value="Pantoate_ligase"/>
    <property type="match status" value="1"/>
</dbReference>
<dbReference type="Gene3D" id="3.30.1300.10">
    <property type="entry name" value="Pantoate-beta-alanine ligase, C-terminal domain"/>
    <property type="match status" value="1"/>
</dbReference>
<dbReference type="GO" id="GO:0004592">
    <property type="term" value="F:pantoate-beta-alanine ligase activity"/>
    <property type="evidence" value="ECO:0007669"/>
    <property type="project" value="UniProtKB-UniRule"/>
</dbReference>
<dbReference type="UniPathway" id="UPA00028">
    <property type="reaction ID" value="UER00005"/>
</dbReference>
<evidence type="ECO:0000256" key="14">
    <source>
        <dbReference type="ARBA" id="ARBA00077433"/>
    </source>
</evidence>
<comment type="miscellaneous">
    <text evidence="15">The reaction proceeds by a bi uni uni bi ping pong mechanism.</text>
</comment>
<evidence type="ECO:0000256" key="1">
    <source>
        <dbReference type="ARBA" id="ARBA00004496"/>
    </source>
</evidence>
<dbReference type="OrthoDB" id="9773087at2"/>
<organism evidence="16 17">
    <name type="scientific">Pseudoclavibacter chungangensis</name>
    <dbReference type="NCBI Taxonomy" id="587635"/>
    <lineage>
        <taxon>Bacteria</taxon>
        <taxon>Bacillati</taxon>
        <taxon>Actinomycetota</taxon>
        <taxon>Actinomycetes</taxon>
        <taxon>Micrococcales</taxon>
        <taxon>Microbacteriaceae</taxon>
        <taxon>Pseudoclavibacter</taxon>
    </lineage>
</organism>
<dbReference type="FunFam" id="3.40.50.620:FF:000114">
    <property type="entry name" value="Pantothenate synthetase"/>
    <property type="match status" value="1"/>
</dbReference>
<evidence type="ECO:0000256" key="4">
    <source>
        <dbReference type="ARBA" id="ARBA00012219"/>
    </source>
</evidence>
<evidence type="ECO:0000256" key="12">
    <source>
        <dbReference type="ARBA" id="ARBA00048258"/>
    </source>
</evidence>
<evidence type="ECO:0000256" key="8">
    <source>
        <dbReference type="ARBA" id="ARBA00022655"/>
    </source>
</evidence>
<name>A0A7J5BNF6_9MICO</name>
<comment type="catalytic activity">
    <reaction evidence="12 15">
        <text>(R)-pantoate + beta-alanine + ATP = (R)-pantothenate + AMP + diphosphate + H(+)</text>
        <dbReference type="Rhea" id="RHEA:10912"/>
        <dbReference type="ChEBI" id="CHEBI:15378"/>
        <dbReference type="ChEBI" id="CHEBI:15980"/>
        <dbReference type="ChEBI" id="CHEBI:29032"/>
        <dbReference type="ChEBI" id="CHEBI:30616"/>
        <dbReference type="ChEBI" id="CHEBI:33019"/>
        <dbReference type="ChEBI" id="CHEBI:57966"/>
        <dbReference type="ChEBI" id="CHEBI:456215"/>
        <dbReference type="EC" id="6.3.2.1"/>
    </reaction>
</comment>
<dbReference type="GO" id="GO:0015940">
    <property type="term" value="P:pantothenate biosynthetic process"/>
    <property type="evidence" value="ECO:0007669"/>
    <property type="project" value="UniProtKB-UniRule"/>
</dbReference>
<keyword evidence="9 15" id="KW-0547">Nucleotide-binding</keyword>
<comment type="subcellular location">
    <subcellularLocation>
        <location evidence="1 15">Cytoplasm</location>
    </subcellularLocation>
</comment>
<evidence type="ECO:0000256" key="13">
    <source>
        <dbReference type="ARBA" id="ARBA00055042"/>
    </source>
</evidence>
<protein>
    <recommendedName>
        <fullName evidence="5 15">Pantothenate synthetase</fullName>
        <shortName evidence="15">PS</shortName>
        <ecNumber evidence="4 15">6.3.2.1</ecNumber>
    </recommendedName>
    <alternativeName>
        <fullName evidence="14 15">Pantoate--beta-alanine ligase</fullName>
    </alternativeName>
    <alternativeName>
        <fullName evidence="11 15">Pantoate-activating enzyme</fullName>
    </alternativeName>
</protein>
<dbReference type="Gene3D" id="3.40.50.620">
    <property type="entry name" value="HUPs"/>
    <property type="match status" value="1"/>
</dbReference>
<evidence type="ECO:0000256" key="5">
    <source>
        <dbReference type="ARBA" id="ARBA00014155"/>
    </source>
</evidence>
<feature type="binding site" evidence="15">
    <location>
        <begin position="148"/>
        <end position="151"/>
    </location>
    <ligand>
        <name>ATP</name>
        <dbReference type="ChEBI" id="CHEBI:30616"/>
    </ligand>
</feature>
<gene>
    <name evidence="15" type="primary">panC</name>
    <name evidence="16" type="ORF">F8O01_15005</name>
</gene>
<evidence type="ECO:0000256" key="9">
    <source>
        <dbReference type="ARBA" id="ARBA00022741"/>
    </source>
</evidence>
<dbReference type="InterPro" id="IPR014729">
    <property type="entry name" value="Rossmann-like_a/b/a_fold"/>
</dbReference>
<keyword evidence="8 15" id="KW-0566">Pantothenate biosynthesis</keyword>
<comment type="pathway">
    <text evidence="2 15">Cofactor biosynthesis; (R)-pantothenate biosynthesis; (R)-pantothenate from (R)-pantoate and beta-alanine: step 1/1.</text>
</comment>
<dbReference type="SUPFAM" id="SSF52374">
    <property type="entry name" value="Nucleotidylyl transferase"/>
    <property type="match status" value="1"/>
</dbReference>
<feature type="binding site" evidence="15">
    <location>
        <begin position="185"/>
        <end position="188"/>
    </location>
    <ligand>
        <name>ATP</name>
        <dbReference type="ChEBI" id="CHEBI:30616"/>
    </ligand>
</feature>
<evidence type="ECO:0000256" key="2">
    <source>
        <dbReference type="ARBA" id="ARBA00004990"/>
    </source>
</evidence>
<feature type="binding site" evidence="15">
    <location>
        <position position="177"/>
    </location>
    <ligand>
        <name>ATP</name>
        <dbReference type="ChEBI" id="CHEBI:30616"/>
    </ligand>
</feature>
<dbReference type="PANTHER" id="PTHR21299">
    <property type="entry name" value="CYTIDYLATE KINASE/PANTOATE-BETA-ALANINE LIGASE"/>
    <property type="match status" value="1"/>
</dbReference>
<evidence type="ECO:0000256" key="15">
    <source>
        <dbReference type="HAMAP-Rule" id="MF_00158"/>
    </source>
</evidence>
<evidence type="ECO:0000256" key="3">
    <source>
        <dbReference type="ARBA" id="ARBA00009256"/>
    </source>
</evidence>
<dbReference type="EC" id="6.3.2.1" evidence="4 15"/>
<feature type="binding site" evidence="15">
    <location>
        <begin position="30"/>
        <end position="37"/>
    </location>
    <ligand>
        <name>ATP</name>
        <dbReference type="ChEBI" id="CHEBI:30616"/>
    </ligand>
</feature>
<comment type="similarity">
    <text evidence="3 15">Belongs to the pantothenate synthetase family.</text>
</comment>
<reference evidence="16 17" key="1">
    <citation type="submission" date="2019-09" db="EMBL/GenBank/DDBJ databases">
        <title>Phylogeny of genus Pseudoclavibacter and closely related genus.</title>
        <authorList>
            <person name="Li Y."/>
        </authorList>
    </citation>
    <scope>NUCLEOTIDE SEQUENCE [LARGE SCALE GENOMIC DNA]</scope>
    <source>
        <strain evidence="16 17">DSM 23821</strain>
    </source>
</reference>
<dbReference type="HAMAP" id="MF_00158">
    <property type="entry name" value="PanC"/>
    <property type="match status" value="1"/>
</dbReference>
<evidence type="ECO:0000313" key="17">
    <source>
        <dbReference type="Proteomes" id="UP000467240"/>
    </source>
</evidence>
<dbReference type="PANTHER" id="PTHR21299:SF1">
    <property type="entry name" value="PANTOATE--BETA-ALANINE LIGASE"/>
    <property type="match status" value="1"/>
</dbReference>
<keyword evidence="17" id="KW-1185">Reference proteome</keyword>
<dbReference type="NCBIfam" id="TIGR00018">
    <property type="entry name" value="panC"/>
    <property type="match status" value="1"/>
</dbReference>
<evidence type="ECO:0000256" key="10">
    <source>
        <dbReference type="ARBA" id="ARBA00022840"/>
    </source>
</evidence>
<feature type="active site" description="Proton donor" evidence="15">
    <location>
        <position position="37"/>
    </location>
</feature>
<dbReference type="GO" id="GO:0005829">
    <property type="term" value="C:cytosol"/>
    <property type="evidence" value="ECO:0007669"/>
    <property type="project" value="TreeGrafter"/>
</dbReference>
<feature type="binding site" evidence="15">
    <location>
        <position position="154"/>
    </location>
    <ligand>
        <name>(R)-pantoate</name>
        <dbReference type="ChEBI" id="CHEBI:15980"/>
    </ligand>
</feature>
<evidence type="ECO:0000313" key="16">
    <source>
        <dbReference type="EMBL" id="KAB1653643.1"/>
    </source>
</evidence>
<dbReference type="GO" id="GO:0005524">
    <property type="term" value="F:ATP binding"/>
    <property type="evidence" value="ECO:0007669"/>
    <property type="project" value="UniProtKB-KW"/>
</dbReference>
<dbReference type="InterPro" id="IPR042176">
    <property type="entry name" value="Pantoate_ligase_C"/>
</dbReference>
<sequence length="285" mass="30257">MTVVLHTIDEARAFVAEARSRGQLGLVPTMGALHDGHLSLVRLVAERVETVVVSIFVNPMQFGPNEDLERYPRTFDDDLAKLEASGVAAVFAPSAAEMYPRGLGQTRVVAGPAGSILEGERRPGHFDGVLTVVAKLFGIVRPDIAVFGRKDAQQLHLIERMADDLDLGIEILGAPILRADDGVALSSRNVFLAPDERAAARSLPRALEAAAEAGARGGRSAALAAGRAVLDGEPLVTLDYLEIVDPDDFAPVDDTRRGTVLVLVAARVGATRLIDNTSVDLDVTT</sequence>
<dbReference type="CDD" id="cd00560">
    <property type="entry name" value="PanC"/>
    <property type="match status" value="1"/>
</dbReference>
<feature type="binding site" evidence="15">
    <location>
        <position position="61"/>
    </location>
    <ligand>
        <name>beta-alanine</name>
        <dbReference type="ChEBI" id="CHEBI:57966"/>
    </ligand>
</feature>
<keyword evidence="6 15" id="KW-0963">Cytoplasm</keyword>
<dbReference type="Proteomes" id="UP000467240">
    <property type="component" value="Unassembled WGS sequence"/>
</dbReference>
<evidence type="ECO:0000256" key="6">
    <source>
        <dbReference type="ARBA" id="ARBA00022490"/>
    </source>
</evidence>
<dbReference type="EMBL" id="WBJZ01000022">
    <property type="protein sequence ID" value="KAB1653643.1"/>
    <property type="molecule type" value="Genomic_DNA"/>
</dbReference>
<dbReference type="RefSeq" id="WP_158041759.1">
    <property type="nucleotide sequence ID" value="NZ_JACCFV010000001.1"/>
</dbReference>
<keyword evidence="10 15" id="KW-0067">ATP-binding</keyword>
<comment type="caution">
    <text evidence="16">The sequence shown here is derived from an EMBL/GenBank/DDBJ whole genome shotgun (WGS) entry which is preliminary data.</text>
</comment>
<evidence type="ECO:0000256" key="11">
    <source>
        <dbReference type="ARBA" id="ARBA00032806"/>
    </source>
</evidence>
<feature type="binding site" evidence="15">
    <location>
        <position position="61"/>
    </location>
    <ligand>
        <name>(R)-pantoate</name>
        <dbReference type="ChEBI" id="CHEBI:15980"/>
    </ligand>
</feature>
<accession>A0A7J5BNF6</accession>